<dbReference type="EMBL" id="CP014502">
    <property type="protein sequence ID" value="ANB14021.1"/>
    <property type="molecule type" value="Genomic_DNA"/>
</dbReference>
<gene>
    <name evidence="18" type="primary">MIP1</name>
    <name evidence="18" type="ORF">AWJ20_4977</name>
</gene>
<feature type="domain" description="DNA-directed DNA polymerase family A palm" evidence="17">
    <location>
        <begin position="652"/>
        <end position="882"/>
    </location>
</feature>
<accession>A0A167EFM7</accession>
<keyword evidence="8" id="KW-0460">Magnesium</keyword>
<dbReference type="InterPro" id="IPR019760">
    <property type="entry name" value="DNA-dir_DNA_pol_A_CS"/>
</dbReference>
<dbReference type="OrthoDB" id="5588663at2759"/>
<dbReference type="SMART" id="SM00482">
    <property type="entry name" value="POLAc"/>
    <property type="match status" value="1"/>
</dbReference>
<dbReference type="EC" id="2.7.7.7" evidence="4"/>
<evidence type="ECO:0000256" key="9">
    <source>
        <dbReference type="ARBA" id="ARBA00022932"/>
    </source>
</evidence>
<dbReference type="InterPro" id="IPR001098">
    <property type="entry name" value="DNA-dir_DNA_pol_A_palm_dom"/>
</dbReference>
<evidence type="ECO:0000256" key="15">
    <source>
        <dbReference type="ARBA" id="ARBA00069489"/>
    </source>
</evidence>
<dbReference type="GO" id="GO:0008408">
    <property type="term" value="F:3'-5' exonuclease activity"/>
    <property type="evidence" value="ECO:0007669"/>
    <property type="project" value="EnsemblFungi"/>
</dbReference>
<comment type="catalytic activity">
    <reaction evidence="13">
        <text>DNA(n) + a 2'-deoxyribonucleoside 5'-triphosphate = DNA(n+1) + diphosphate</text>
        <dbReference type="Rhea" id="RHEA:22508"/>
        <dbReference type="Rhea" id="RHEA-COMP:17339"/>
        <dbReference type="Rhea" id="RHEA-COMP:17340"/>
        <dbReference type="ChEBI" id="CHEBI:33019"/>
        <dbReference type="ChEBI" id="CHEBI:61560"/>
        <dbReference type="ChEBI" id="CHEBI:173112"/>
        <dbReference type="EC" id="2.7.7.7"/>
    </reaction>
</comment>
<evidence type="ECO:0000313" key="18">
    <source>
        <dbReference type="EMBL" id="ANB14021.1"/>
    </source>
</evidence>
<keyword evidence="5" id="KW-0808">Transferase</keyword>
<evidence type="ECO:0000313" key="19">
    <source>
        <dbReference type="Proteomes" id="UP000189580"/>
    </source>
</evidence>
<dbReference type="GO" id="GO:0006264">
    <property type="term" value="P:mitochondrial DNA replication"/>
    <property type="evidence" value="ECO:0007669"/>
    <property type="project" value="EnsemblFungi"/>
</dbReference>
<evidence type="ECO:0000256" key="7">
    <source>
        <dbReference type="ARBA" id="ARBA00022705"/>
    </source>
</evidence>
<proteinExistence type="inferred from homology"/>
<keyword evidence="6" id="KW-0548">Nucleotidyltransferase</keyword>
<keyword evidence="9 18" id="KW-0239">DNA-directed DNA polymerase</keyword>
<evidence type="ECO:0000256" key="13">
    <source>
        <dbReference type="ARBA" id="ARBA00049244"/>
    </source>
</evidence>
<keyword evidence="19" id="KW-1185">Reference proteome</keyword>
<evidence type="ECO:0000256" key="2">
    <source>
        <dbReference type="ARBA" id="ARBA00004173"/>
    </source>
</evidence>
<dbReference type="GO" id="GO:0003887">
    <property type="term" value="F:DNA-directed DNA polymerase activity"/>
    <property type="evidence" value="ECO:0007669"/>
    <property type="project" value="UniProtKB-KW"/>
</dbReference>
<dbReference type="GO" id="GO:0005760">
    <property type="term" value="C:gamma DNA polymerase complex"/>
    <property type="evidence" value="ECO:0007669"/>
    <property type="project" value="InterPro"/>
</dbReference>
<dbReference type="GeneID" id="30037167"/>
<dbReference type="FunFam" id="1.10.150.20:FF:000035">
    <property type="entry name" value="DNA polymerase gamma, mitochondrial"/>
    <property type="match status" value="1"/>
</dbReference>
<evidence type="ECO:0000256" key="16">
    <source>
        <dbReference type="SAM" id="MobiDB-lite"/>
    </source>
</evidence>
<evidence type="ECO:0000256" key="10">
    <source>
        <dbReference type="ARBA" id="ARBA00023125"/>
    </source>
</evidence>
<dbReference type="Proteomes" id="UP000189580">
    <property type="component" value="Chromosome d"/>
</dbReference>
<dbReference type="GO" id="GO:0003677">
    <property type="term" value="F:DNA binding"/>
    <property type="evidence" value="ECO:0007669"/>
    <property type="project" value="UniProtKB-KW"/>
</dbReference>
<reference evidence="18 19" key="1">
    <citation type="submission" date="2016-02" db="EMBL/GenBank/DDBJ databases">
        <title>Complete genome sequence and transcriptome regulation of the pentose utilising yeast Sugiyamaella lignohabitans.</title>
        <authorList>
            <person name="Bellasio M."/>
            <person name="Peymann A."/>
            <person name="Valli M."/>
            <person name="Sipitzky M."/>
            <person name="Graf A."/>
            <person name="Sauer M."/>
            <person name="Marx H."/>
            <person name="Mattanovich D."/>
        </authorList>
    </citation>
    <scope>NUCLEOTIDE SEQUENCE [LARGE SCALE GENOMIC DNA]</scope>
    <source>
        <strain evidence="18 19">CBS 10342</strain>
    </source>
</reference>
<feature type="compositionally biased region" description="Basic residues" evidence="16">
    <location>
        <begin position="1019"/>
        <end position="1028"/>
    </location>
</feature>
<name>A0A167EFM7_9ASCO</name>
<comment type="subcellular location">
    <subcellularLocation>
        <location evidence="2">Mitochondrion</location>
    </subcellularLocation>
</comment>
<dbReference type="InterPro" id="IPR002297">
    <property type="entry name" value="DNA-dir_DNA_pol_A_mt"/>
</dbReference>
<protein>
    <recommendedName>
        <fullName evidence="15">DNA polymerase gamma</fullName>
        <ecNumber evidence="4">2.7.7.7</ecNumber>
    </recommendedName>
    <alternativeName>
        <fullName evidence="12">Mitochondrial DNA polymerase catalytic subunit</fullName>
    </alternativeName>
</protein>
<evidence type="ECO:0000256" key="1">
    <source>
        <dbReference type="ARBA" id="ARBA00001946"/>
    </source>
</evidence>
<evidence type="ECO:0000256" key="6">
    <source>
        <dbReference type="ARBA" id="ARBA00022695"/>
    </source>
</evidence>
<feature type="compositionally biased region" description="Basic residues" evidence="16">
    <location>
        <begin position="1057"/>
        <end position="1068"/>
    </location>
</feature>
<feature type="region of interest" description="Disordered" evidence="16">
    <location>
        <begin position="1015"/>
        <end position="1112"/>
    </location>
</feature>
<evidence type="ECO:0000256" key="3">
    <source>
        <dbReference type="ARBA" id="ARBA00007705"/>
    </source>
</evidence>
<evidence type="ECO:0000256" key="5">
    <source>
        <dbReference type="ARBA" id="ARBA00022679"/>
    </source>
</evidence>
<evidence type="ECO:0000256" key="11">
    <source>
        <dbReference type="ARBA" id="ARBA00023128"/>
    </source>
</evidence>
<dbReference type="FunFam" id="3.30.420.390:FF:000003">
    <property type="entry name" value="DNA polymerase gamma, mitochondrial"/>
    <property type="match status" value="1"/>
</dbReference>
<comment type="cofactor">
    <cofactor evidence="1">
        <name>Mg(2+)</name>
        <dbReference type="ChEBI" id="CHEBI:18420"/>
    </cofactor>
</comment>
<evidence type="ECO:0000259" key="17">
    <source>
        <dbReference type="SMART" id="SM00482"/>
    </source>
</evidence>
<dbReference type="Gene3D" id="1.10.150.20">
    <property type="entry name" value="5' to 3' exonuclease, C-terminal subdomain"/>
    <property type="match status" value="1"/>
</dbReference>
<dbReference type="PANTHER" id="PTHR10267:SF0">
    <property type="entry name" value="DNA POLYMERASE SUBUNIT GAMMA-1"/>
    <property type="match status" value="1"/>
</dbReference>
<keyword evidence="11" id="KW-0496">Mitochondrion</keyword>
<dbReference type="PANTHER" id="PTHR10267">
    <property type="entry name" value="DNA POLYMERASE SUBUNIT GAMMA-1"/>
    <property type="match status" value="1"/>
</dbReference>
<feature type="compositionally biased region" description="Low complexity" evidence="16">
    <location>
        <begin position="1072"/>
        <end position="1084"/>
    </location>
</feature>
<dbReference type="GO" id="GO:0032043">
    <property type="term" value="P:mitochondrial DNA catabolic process"/>
    <property type="evidence" value="ECO:0007669"/>
    <property type="project" value="EnsemblFungi"/>
</dbReference>
<dbReference type="SUPFAM" id="SSF56672">
    <property type="entry name" value="DNA/RNA polymerases"/>
    <property type="match status" value="1"/>
</dbReference>
<dbReference type="PROSITE" id="PS00447">
    <property type="entry name" value="DNA_POLYMERASE_A"/>
    <property type="match status" value="1"/>
</dbReference>
<dbReference type="InterPro" id="IPR012337">
    <property type="entry name" value="RNaseH-like_sf"/>
</dbReference>
<sequence>MRSRVFGTKPQILPDVDRIEQAKEHLALNNLLGKKTSISELIKFPVPELIGKDLDEHFHHIGRHMSEPYLTMATNFVRNGLPTMPSPETWIRKSGWTRYDPDGSTKSVPYPDDSALVFDTEVLYKISDFPVLAVAASEKAWYGWVSPWLLEETENPRQLVPLGTREKQKLVVGHNVGYDRKRVKDEYHITSSKSFFLDTMSLHIAVNGMCSRQRPAWMKMNKKKKNGEQTDEGTKAVDEFAASSKDRMGNANELPDEQSLSCDLEENPWFTHSALNNLADVAMLHCNIKMDKTTRDYFGTLDRRGVVDMFGDLMEYCATDVDVTYKVFQKVLPNFLEVCNHPVSFGALRHLSSCFLPINQEWEQFVEGAEKQYQEVQLEIYNRLKKLADDAVAMLSEAEDGTRTVVGDNILKDPWLSQLDWTIKPIKMVKGKKKGEPSRPAKNQKLPGMPQWYKDLYPTAASPMNISLRTRVAPLLLRLQWDEHPLFWVDSFGWIFKVKGGKETAKYTKLNYTRCDMTSLSKEELEKLGISKRSIYFKIPHNDGQAARCTNPMAKQYVSYFDRGVLSSQFEYAKSAVELNSQCTYWISSRERISRQMPIYDEDTDMGISNAETGDSKFGMIIPKIIPMGTVTRRAVEDLWLTASNAKKSRIGSELKAMVKAPAGYKFVGADVDSEELWIASVIGDSLFGIHGGTALGWMTLEGNKNDGTDLHSRTANILGISRNEAKVFNYGRIYGAGLKFAIQLLKQFNPLITDKEAEEAATKLYDATKGKKARSNAFKANRFWRGGSESIVFNRLEEMAEQDVPRTPVLGASVTQALMKQNLRKSNFLTSRINWTIQSSGVDYLHLLIASMDYLISKFNIEARLVITVHDEIRYLVKEEDKYRAALALQISNLWTRAMFCQQLGIDNVPQSVAFFSLIDIDHVLRKEVDLDCVTPSHPEAIPHGEAISIVDLLKICSDLAGDSGSENPSYATSDYKERIPVLRDLSMAEPNMTEYLAAQITCEKDKFQSIVQSVKNKSLKRPRRVNAKRDSGADDSVSKVASDQANNETKDPPKRSSKPKSTVNRKKPGDSSTSGKKTATAKDSSKHKKTSKSKDTLSANINETSEGTCENIIENDTSTDLDEAVPEHLPIRTSSVSPFKFPESSKVFDNSTIFFDNGDFVLPTRSEYREY</sequence>
<dbReference type="Pfam" id="PF00476">
    <property type="entry name" value="DNA_pol_A"/>
    <property type="match status" value="1"/>
</dbReference>
<dbReference type="PRINTS" id="PR00867">
    <property type="entry name" value="DNAPOLG"/>
</dbReference>
<dbReference type="Gene3D" id="3.30.420.390">
    <property type="match status" value="2"/>
</dbReference>
<evidence type="ECO:0000256" key="12">
    <source>
        <dbReference type="ARBA" id="ARBA00031966"/>
    </source>
</evidence>
<dbReference type="SUPFAM" id="SSF53098">
    <property type="entry name" value="Ribonuclease H-like"/>
    <property type="match status" value="1"/>
</dbReference>
<evidence type="ECO:0000256" key="8">
    <source>
        <dbReference type="ARBA" id="ARBA00022842"/>
    </source>
</evidence>
<dbReference type="InterPro" id="IPR041336">
    <property type="entry name" value="DNApol_Exo"/>
</dbReference>
<dbReference type="RefSeq" id="XP_018736498.1">
    <property type="nucleotide sequence ID" value="XM_018882084.1"/>
</dbReference>
<evidence type="ECO:0000256" key="14">
    <source>
        <dbReference type="ARBA" id="ARBA00057053"/>
    </source>
</evidence>
<dbReference type="AlphaFoldDB" id="A0A167EFM7"/>
<feature type="compositionally biased region" description="Polar residues" evidence="16">
    <location>
        <begin position="1102"/>
        <end position="1112"/>
    </location>
</feature>
<dbReference type="Gene3D" id="3.30.70.370">
    <property type="match status" value="1"/>
</dbReference>
<evidence type="ECO:0000256" key="4">
    <source>
        <dbReference type="ARBA" id="ARBA00012417"/>
    </source>
</evidence>
<dbReference type="GO" id="GO:0006995">
    <property type="term" value="P:cellular response to nitrogen starvation"/>
    <property type="evidence" value="ECO:0007669"/>
    <property type="project" value="EnsemblFungi"/>
</dbReference>
<comment type="function">
    <text evidence="14">Involved in the replication of mitochondrial DNA.</text>
</comment>
<keyword evidence="10" id="KW-0238">DNA-binding</keyword>
<dbReference type="KEGG" id="slb:AWJ20_4977"/>
<dbReference type="Pfam" id="PF18136">
    <property type="entry name" value="DNApol_Exo"/>
    <property type="match status" value="1"/>
</dbReference>
<organism evidence="18 19">
    <name type="scientific">Sugiyamaella lignohabitans</name>
    <dbReference type="NCBI Taxonomy" id="796027"/>
    <lineage>
        <taxon>Eukaryota</taxon>
        <taxon>Fungi</taxon>
        <taxon>Dikarya</taxon>
        <taxon>Ascomycota</taxon>
        <taxon>Saccharomycotina</taxon>
        <taxon>Dipodascomycetes</taxon>
        <taxon>Dipodascales</taxon>
        <taxon>Trichomonascaceae</taxon>
        <taxon>Sugiyamaella</taxon>
    </lineage>
</organism>
<dbReference type="InterPro" id="IPR043502">
    <property type="entry name" value="DNA/RNA_pol_sf"/>
</dbReference>
<keyword evidence="7" id="KW-0235">DNA replication</keyword>
<comment type="similarity">
    <text evidence="3">Belongs to the DNA polymerase type-A family.</text>
</comment>